<dbReference type="Gene3D" id="3.10.105.10">
    <property type="entry name" value="Dipeptide-binding Protein, Domain 3"/>
    <property type="match status" value="1"/>
</dbReference>
<dbReference type="SUPFAM" id="SSF53850">
    <property type="entry name" value="Periplasmic binding protein-like II"/>
    <property type="match status" value="1"/>
</dbReference>
<evidence type="ECO:0000313" key="4">
    <source>
        <dbReference type="Proteomes" id="UP000250462"/>
    </source>
</evidence>
<accession>A0A329QEE8</accession>
<feature type="region of interest" description="Disordered" evidence="1">
    <location>
        <begin position="49"/>
        <end position="73"/>
    </location>
</feature>
<evidence type="ECO:0000313" key="3">
    <source>
        <dbReference type="EMBL" id="RAW10853.1"/>
    </source>
</evidence>
<evidence type="ECO:0000256" key="1">
    <source>
        <dbReference type="SAM" id="MobiDB-lite"/>
    </source>
</evidence>
<dbReference type="Gene3D" id="3.90.76.10">
    <property type="entry name" value="Dipeptide-binding Protein, Domain 1"/>
    <property type="match status" value="1"/>
</dbReference>
<protein>
    <submittedName>
        <fullName evidence="3">ABC transporter substrate-binding protein</fullName>
    </submittedName>
</protein>
<dbReference type="PANTHER" id="PTHR30290">
    <property type="entry name" value="PERIPLASMIC BINDING COMPONENT OF ABC TRANSPORTER"/>
    <property type="match status" value="1"/>
</dbReference>
<dbReference type="GO" id="GO:1904680">
    <property type="term" value="F:peptide transmembrane transporter activity"/>
    <property type="evidence" value="ECO:0007669"/>
    <property type="project" value="TreeGrafter"/>
</dbReference>
<dbReference type="PANTHER" id="PTHR30290:SF82">
    <property type="entry name" value="ABC-TYPE DIPEPTIDE_OLIGOPEPTIDE TRANSPORT SYSTEM, PERIPLASMIC COMPONENT"/>
    <property type="match status" value="1"/>
</dbReference>
<feature type="domain" description="Solute-binding protein family 5" evidence="2">
    <location>
        <begin position="116"/>
        <end position="481"/>
    </location>
</feature>
<keyword evidence="4" id="KW-1185">Reference proteome</keyword>
<dbReference type="EMBL" id="QMIG01000024">
    <property type="protein sequence ID" value="RAW10853.1"/>
    <property type="molecule type" value="Genomic_DNA"/>
</dbReference>
<dbReference type="AlphaFoldDB" id="A0A329QEE8"/>
<dbReference type="GO" id="GO:0015833">
    <property type="term" value="P:peptide transport"/>
    <property type="evidence" value="ECO:0007669"/>
    <property type="project" value="TreeGrafter"/>
</dbReference>
<dbReference type="Pfam" id="PF00496">
    <property type="entry name" value="SBP_bac_5"/>
    <property type="match status" value="1"/>
</dbReference>
<evidence type="ECO:0000259" key="2">
    <source>
        <dbReference type="Pfam" id="PF00496"/>
    </source>
</evidence>
<dbReference type="InterPro" id="IPR000914">
    <property type="entry name" value="SBP_5_dom"/>
</dbReference>
<dbReference type="CDD" id="cd08509">
    <property type="entry name" value="PBP2_TmCBP_oligosaccharides_like"/>
    <property type="match status" value="1"/>
</dbReference>
<sequence length="614" mass="70890">MSRERHPRRRTRERSDTMRQWRRFLVPLAGAGLVLAACTEDVTDDVADGENVDEAEDTDDADSANAGEFPRNETVYTGGAEWGTYEDWNPNTDGEATFVRGFLYETLFWFDPWEAELKPWLAESGEWIEEDVYEVALRDGITWHDGEQLTADDVKFTFDLRDVPGVEFPELDEWLDEVEVVDDLTVRFHFSDPRAGQWDNVLYDREIVPEHTWGEMDREEIPEASGEDITIGSGAYEYHSHDENRARYERYDDWWATEHLGLEMAARYVVDFRNESNEVAMSQILQNELDLSNFFLPGINQVPEFGESVHTFYSEEPYMLSANTASLIPNHDRSPTDDADLRRALAFSIDVDDIVDTGYQGIVEKADPTGMLPLWLDQGFRDDEVVEEHGFSYDPEEAERILDEAGYVDEDGDGWRETPDGEDMELDFIVPSGWTDWELAAEVIEENLHDVGVNVVLDFVDPGQELDPRRDSGDYDLVFDNQMLLQNHLFAQYFYLYELPVLDEQANRDNPHRVENEHAWELTQELARLGTPPTDDPDDDERFMEIVSELQEITLEDMVIIPLWYNGLWSQVNDSTWTNWPSDDPDTPNYYPTTWANEFMLGGLMTFTEIEPAG</sequence>
<dbReference type="InterPro" id="IPR039424">
    <property type="entry name" value="SBP_5"/>
</dbReference>
<dbReference type="Proteomes" id="UP000250462">
    <property type="component" value="Unassembled WGS sequence"/>
</dbReference>
<name>A0A329QEE8_9ACTN</name>
<organism evidence="3 4">
    <name type="scientific">Phytoactinopolyspora halophila</name>
    <dbReference type="NCBI Taxonomy" id="1981511"/>
    <lineage>
        <taxon>Bacteria</taxon>
        <taxon>Bacillati</taxon>
        <taxon>Actinomycetota</taxon>
        <taxon>Actinomycetes</taxon>
        <taxon>Jiangellales</taxon>
        <taxon>Jiangellaceae</taxon>
        <taxon>Phytoactinopolyspora</taxon>
    </lineage>
</organism>
<dbReference type="Gene3D" id="3.40.190.10">
    <property type="entry name" value="Periplasmic binding protein-like II"/>
    <property type="match status" value="1"/>
</dbReference>
<proteinExistence type="predicted"/>
<gene>
    <name evidence="3" type="ORF">DPM12_18295</name>
</gene>
<comment type="caution">
    <text evidence="3">The sequence shown here is derived from an EMBL/GenBank/DDBJ whole genome shotgun (WGS) entry which is preliminary data.</text>
</comment>
<feature type="compositionally biased region" description="Acidic residues" evidence="1">
    <location>
        <begin position="49"/>
        <end position="62"/>
    </location>
</feature>
<reference evidence="3 4" key="1">
    <citation type="submission" date="2018-06" db="EMBL/GenBank/DDBJ databases">
        <title>Phytoactinopolyspora halophila sp. nov., a novel halophilic actinomycete isolated from a saline soil in China.</title>
        <authorList>
            <person name="Tang S.-K."/>
        </authorList>
    </citation>
    <scope>NUCLEOTIDE SEQUENCE [LARGE SCALE GENOMIC DNA]</scope>
    <source>
        <strain evidence="3 4">YIM 96934</strain>
    </source>
</reference>